<reference evidence="5 6" key="1">
    <citation type="submission" date="2020-08" db="EMBL/GenBank/DDBJ databases">
        <title>Genomic Encyclopedia of Type Strains, Phase IV (KMG-IV): sequencing the most valuable type-strain genomes for metagenomic binning, comparative biology and taxonomic classification.</title>
        <authorList>
            <person name="Goeker M."/>
        </authorList>
    </citation>
    <scope>NUCLEOTIDE SEQUENCE [LARGE SCALE GENOMIC DNA]</scope>
    <source>
        <strain evidence="5 6">DSM 24696</strain>
    </source>
</reference>
<dbReference type="NCBIfam" id="NF033788">
    <property type="entry name" value="HTH_metalloreg"/>
    <property type="match status" value="1"/>
</dbReference>
<dbReference type="CDD" id="cd00090">
    <property type="entry name" value="HTH_ARSR"/>
    <property type="match status" value="1"/>
</dbReference>
<dbReference type="RefSeq" id="WP_184664779.1">
    <property type="nucleotide sequence ID" value="NZ_JACHHB010000012.1"/>
</dbReference>
<feature type="domain" description="HTH arsR-type" evidence="4">
    <location>
        <begin position="2"/>
        <end position="96"/>
    </location>
</feature>
<dbReference type="PROSITE" id="PS50987">
    <property type="entry name" value="HTH_ARSR_2"/>
    <property type="match status" value="1"/>
</dbReference>
<comment type="caution">
    <text evidence="5">The sequence shown here is derived from an EMBL/GenBank/DDBJ whole genome shotgun (WGS) entry which is preliminary data.</text>
</comment>
<dbReference type="InterPro" id="IPR001845">
    <property type="entry name" value="HTH_ArsR_DNA-bd_dom"/>
</dbReference>
<dbReference type="PANTHER" id="PTHR33154:SF18">
    <property type="entry name" value="ARSENICAL RESISTANCE OPERON REPRESSOR"/>
    <property type="match status" value="1"/>
</dbReference>
<dbReference type="GO" id="GO:0003677">
    <property type="term" value="F:DNA binding"/>
    <property type="evidence" value="ECO:0007669"/>
    <property type="project" value="UniProtKB-KW"/>
</dbReference>
<dbReference type="InterPro" id="IPR011991">
    <property type="entry name" value="ArsR-like_HTH"/>
</dbReference>
<dbReference type="Proteomes" id="UP000551878">
    <property type="component" value="Unassembled WGS sequence"/>
</dbReference>
<dbReference type="GO" id="GO:0003700">
    <property type="term" value="F:DNA-binding transcription factor activity"/>
    <property type="evidence" value="ECO:0007669"/>
    <property type="project" value="InterPro"/>
</dbReference>
<keyword evidence="1" id="KW-0805">Transcription regulation</keyword>
<evidence type="ECO:0000256" key="3">
    <source>
        <dbReference type="ARBA" id="ARBA00023163"/>
    </source>
</evidence>
<evidence type="ECO:0000256" key="1">
    <source>
        <dbReference type="ARBA" id="ARBA00023015"/>
    </source>
</evidence>
<organism evidence="5 6">
    <name type="scientific">Texcoconibacillus texcoconensis</name>
    <dbReference type="NCBI Taxonomy" id="1095777"/>
    <lineage>
        <taxon>Bacteria</taxon>
        <taxon>Bacillati</taxon>
        <taxon>Bacillota</taxon>
        <taxon>Bacilli</taxon>
        <taxon>Bacillales</taxon>
        <taxon>Bacillaceae</taxon>
        <taxon>Texcoconibacillus</taxon>
    </lineage>
</organism>
<keyword evidence="2" id="KW-0238">DNA-binding</keyword>
<proteinExistence type="predicted"/>
<evidence type="ECO:0000313" key="6">
    <source>
        <dbReference type="Proteomes" id="UP000551878"/>
    </source>
</evidence>
<evidence type="ECO:0000313" key="5">
    <source>
        <dbReference type="EMBL" id="MBB5174354.1"/>
    </source>
</evidence>
<dbReference type="InterPro" id="IPR051081">
    <property type="entry name" value="HTH_MetalResp_TranReg"/>
</dbReference>
<dbReference type="SMART" id="SM00418">
    <property type="entry name" value="HTH_ARSR"/>
    <property type="match status" value="1"/>
</dbReference>
<dbReference type="Pfam" id="PF01022">
    <property type="entry name" value="HTH_5"/>
    <property type="match status" value="1"/>
</dbReference>
<evidence type="ECO:0000259" key="4">
    <source>
        <dbReference type="PROSITE" id="PS50987"/>
    </source>
</evidence>
<dbReference type="SUPFAM" id="SSF46785">
    <property type="entry name" value="Winged helix' DNA-binding domain"/>
    <property type="match status" value="1"/>
</dbReference>
<keyword evidence="3" id="KW-0804">Transcription</keyword>
<dbReference type="PANTHER" id="PTHR33154">
    <property type="entry name" value="TRANSCRIPTIONAL REGULATOR, ARSR FAMILY"/>
    <property type="match status" value="1"/>
</dbReference>
<keyword evidence="6" id="KW-1185">Reference proteome</keyword>
<dbReference type="InterPro" id="IPR036390">
    <property type="entry name" value="WH_DNA-bd_sf"/>
</dbReference>
<dbReference type="AlphaFoldDB" id="A0A840QSL4"/>
<sequence>MTNQTTFIDVASVLKLLSDKTRLQMLALLQIDECCVCEFVEFFQMSQPSISQHLRKLRDARVVHEERRGQWVYYSLNLSHPQVELINNILNQCPSQIAAIETWNASGNRVKCATNILAGSKEK</sequence>
<gene>
    <name evidence="5" type="ORF">HNQ41_002569</name>
</gene>
<dbReference type="InterPro" id="IPR036388">
    <property type="entry name" value="WH-like_DNA-bd_sf"/>
</dbReference>
<name>A0A840QSL4_9BACI</name>
<dbReference type="Gene3D" id="1.10.10.10">
    <property type="entry name" value="Winged helix-like DNA-binding domain superfamily/Winged helix DNA-binding domain"/>
    <property type="match status" value="1"/>
</dbReference>
<protein>
    <submittedName>
        <fullName evidence="5">ArsR family transcriptional regulator</fullName>
    </submittedName>
</protein>
<dbReference type="PRINTS" id="PR00778">
    <property type="entry name" value="HTHARSR"/>
</dbReference>
<evidence type="ECO:0000256" key="2">
    <source>
        <dbReference type="ARBA" id="ARBA00023125"/>
    </source>
</evidence>
<accession>A0A840QSL4</accession>
<dbReference type="EMBL" id="JACHHB010000012">
    <property type="protein sequence ID" value="MBB5174354.1"/>
    <property type="molecule type" value="Genomic_DNA"/>
</dbReference>